<evidence type="ECO:0000313" key="8">
    <source>
        <dbReference type="Proteomes" id="UP000265515"/>
    </source>
</evidence>
<sequence length="248" mass="27554">MPPTHAVHTFYMFNRQGVCLHYHEWNRPLTTLSPHEDQKLMFGLLFSLKSFTAKMDPMSDNKAALGAPQPTGQGSSFRSFRTNTYKLSFMESPSGVKTDIAGNMAPTGKEHRGTPAGIVEALPFEPLSTKLDMTCQGAGRVSSFRWPSTLTSASCSKHAPVPFDSFNKTHLWLQSQQQQQQQQQNIRSRISAAEYPQHSFYAFFKRAIPFPGAGVAAAASERIPDSEGEIFATFCVKEASRCSSFRFS</sequence>
<keyword evidence="4 6" id="KW-0333">Golgi apparatus</keyword>
<dbReference type="PANTHER" id="PTHR23249">
    <property type="entry name" value="TRAFFICKING PROTEIN PARTICLE COMPLEX SUBUNIT"/>
    <property type="match status" value="1"/>
</dbReference>
<evidence type="ECO:0000256" key="3">
    <source>
        <dbReference type="ARBA" id="ARBA00022892"/>
    </source>
</evidence>
<comment type="subcellular location">
    <subcellularLocation>
        <location evidence="6">Endoplasmic reticulum</location>
    </subcellularLocation>
    <subcellularLocation>
        <location evidence="6">Golgi apparatus</location>
        <location evidence="6">cis-Golgi network</location>
    </subcellularLocation>
</comment>
<evidence type="ECO:0000256" key="4">
    <source>
        <dbReference type="ARBA" id="ARBA00023034"/>
    </source>
</evidence>
<dbReference type="GO" id="GO:0006888">
    <property type="term" value="P:endoplasmic reticulum to Golgi vesicle-mediated transport"/>
    <property type="evidence" value="ECO:0007669"/>
    <property type="project" value="UniProtKB-UniRule"/>
</dbReference>
<dbReference type="GO" id="GO:0005783">
    <property type="term" value="C:endoplasmic reticulum"/>
    <property type="evidence" value="ECO:0007669"/>
    <property type="project" value="UniProtKB-SubCell"/>
</dbReference>
<evidence type="ECO:0000256" key="5">
    <source>
        <dbReference type="ARBA" id="ARBA00038167"/>
    </source>
</evidence>
<comment type="similarity">
    <text evidence="5">Belongs to the TRAPP small subunits family. BET5 subfamily.</text>
</comment>
<dbReference type="InterPro" id="IPR007233">
    <property type="entry name" value="TRAPPC"/>
</dbReference>
<comment type="subunit">
    <text evidence="6">Part of the multisubunit transport protein particle (TRAPP) complex.</text>
</comment>
<dbReference type="PANTHER" id="PTHR23249:SF16">
    <property type="entry name" value="TRAFFICKING PROTEIN PARTICLE COMPLEX SUBUNIT 1"/>
    <property type="match status" value="1"/>
</dbReference>
<dbReference type="InterPro" id="IPR011012">
    <property type="entry name" value="Longin-like_dom_sf"/>
</dbReference>
<keyword evidence="8" id="KW-1185">Reference proteome</keyword>
<dbReference type="Proteomes" id="UP000265515">
    <property type="component" value="Unassembled WGS sequence"/>
</dbReference>
<keyword evidence="1 6" id="KW-0813">Transport</keyword>
<gene>
    <name evidence="7" type="ORF">CBR_g12583</name>
</gene>
<comment type="caution">
    <text evidence="7">The sequence shown here is derived from an EMBL/GenBank/DDBJ whole genome shotgun (WGS) entry which is preliminary data.</text>
</comment>
<evidence type="ECO:0000256" key="2">
    <source>
        <dbReference type="ARBA" id="ARBA00022824"/>
    </source>
</evidence>
<accession>A0A388KS29</accession>
<dbReference type="Pfam" id="PF04099">
    <property type="entry name" value="Sybindin"/>
    <property type="match status" value="1"/>
</dbReference>
<dbReference type="OrthoDB" id="246406at2759"/>
<proteinExistence type="inferred from homology"/>
<reference evidence="7 8" key="1">
    <citation type="journal article" date="2018" name="Cell">
        <title>The Chara Genome: Secondary Complexity and Implications for Plant Terrestrialization.</title>
        <authorList>
            <person name="Nishiyama T."/>
            <person name="Sakayama H."/>
            <person name="Vries J.D."/>
            <person name="Buschmann H."/>
            <person name="Saint-Marcoux D."/>
            <person name="Ullrich K.K."/>
            <person name="Haas F.B."/>
            <person name="Vanderstraeten L."/>
            <person name="Becker D."/>
            <person name="Lang D."/>
            <person name="Vosolsobe S."/>
            <person name="Rombauts S."/>
            <person name="Wilhelmsson P.K.I."/>
            <person name="Janitza P."/>
            <person name="Kern R."/>
            <person name="Heyl A."/>
            <person name="Rumpler F."/>
            <person name="Villalobos L.I.A.C."/>
            <person name="Clay J.M."/>
            <person name="Skokan R."/>
            <person name="Toyoda A."/>
            <person name="Suzuki Y."/>
            <person name="Kagoshima H."/>
            <person name="Schijlen E."/>
            <person name="Tajeshwar N."/>
            <person name="Catarino B."/>
            <person name="Hetherington A.J."/>
            <person name="Saltykova A."/>
            <person name="Bonnot C."/>
            <person name="Breuninger H."/>
            <person name="Symeonidi A."/>
            <person name="Radhakrishnan G.V."/>
            <person name="Van Nieuwerburgh F."/>
            <person name="Deforce D."/>
            <person name="Chang C."/>
            <person name="Karol K.G."/>
            <person name="Hedrich R."/>
            <person name="Ulvskov P."/>
            <person name="Glockner G."/>
            <person name="Delwiche C.F."/>
            <person name="Petrasek J."/>
            <person name="Van de Peer Y."/>
            <person name="Friml J."/>
            <person name="Beilby M."/>
            <person name="Dolan L."/>
            <person name="Kohara Y."/>
            <person name="Sugano S."/>
            <person name="Fujiyama A."/>
            <person name="Delaux P.-M."/>
            <person name="Quint M."/>
            <person name="TheiBen G."/>
            <person name="Hagemann M."/>
            <person name="Harholt J."/>
            <person name="Dunand C."/>
            <person name="Zachgo S."/>
            <person name="Langdale J."/>
            <person name="Maumus F."/>
            <person name="Straeten D.V.D."/>
            <person name="Gould S.B."/>
            <person name="Rensing S.A."/>
        </authorList>
    </citation>
    <scope>NUCLEOTIDE SEQUENCE [LARGE SCALE GENOMIC DNA]</scope>
    <source>
        <strain evidence="7 8">S276</strain>
    </source>
</reference>
<evidence type="ECO:0000256" key="6">
    <source>
        <dbReference type="RuleBase" id="RU366065"/>
    </source>
</evidence>
<keyword evidence="2 6" id="KW-0256">Endoplasmic reticulum</keyword>
<dbReference type="AlphaFoldDB" id="A0A388KS29"/>
<name>A0A388KS29_CHABU</name>
<organism evidence="7 8">
    <name type="scientific">Chara braunii</name>
    <name type="common">Braun's stonewort</name>
    <dbReference type="NCBI Taxonomy" id="69332"/>
    <lineage>
        <taxon>Eukaryota</taxon>
        <taxon>Viridiplantae</taxon>
        <taxon>Streptophyta</taxon>
        <taxon>Charophyceae</taxon>
        <taxon>Charales</taxon>
        <taxon>Characeae</taxon>
        <taxon>Chara</taxon>
    </lineage>
</organism>
<dbReference type="SUPFAM" id="SSF64356">
    <property type="entry name" value="SNARE-like"/>
    <property type="match status" value="1"/>
</dbReference>
<dbReference type="GO" id="GO:0005794">
    <property type="term" value="C:Golgi apparatus"/>
    <property type="evidence" value="ECO:0007669"/>
    <property type="project" value="UniProtKB-SubCell"/>
</dbReference>
<dbReference type="FunFam" id="3.30.450.70:FF:000006">
    <property type="entry name" value="Trafficking particle complex subunit 1"/>
    <property type="match status" value="1"/>
</dbReference>
<dbReference type="Gramene" id="GBG72864">
    <property type="protein sequence ID" value="GBG72864"/>
    <property type="gene ID" value="CBR_g12583"/>
</dbReference>
<dbReference type="GO" id="GO:0030008">
    <property type="term" value="C:TRAPP complex"/>
    <property type="evidence" value="ECO:0007669"/>
    <property type="project" value="UniProtKB-UniRule"/>
</dbReference>
<keyword evidence="3 6" id="KW-0931">ER-Golgi transport</keyword>
<evidence type="ECO:0000313" key="7">
    <source>
        <dbReference type="EMBL" id="GBG72864.1"/>
    </source>
</evidence>
<dbReference type="Gene3D" id="3.30.450.70">
    <property type="match status" value="1"/>
</dbReference>
<dbReference type="SMART" id="SM01399">
    <property type="entry name" value="Sybindin"/>
    <property type="match status" value="1"/>
</dbReference>
<dbReference type="EMBL" id="BFEA01000173">
    <property type="protein sequence ID" value="GBG72864.1"/>
    <property type="molecule type" value="Genomic_DNA"/>
</dbReference>
<dbReference type="STRING" id="69332.A0A388KS29"/>
<protein>
    <recommendedName>
        <fullName evidence="6">Trafficking protein particle complex subunit</fullName>
    </recommendedName>
</protein>
<evidence type="ECO:0000256" key="1">
    <source>
        <dbReference type="ARBA" id="ARBA00022448"/>
    </source>
</evidence>